<evidence type="ECO:0000256" key="2">
    <source>
        <dbReference type="ARBA" id="ARBA00023150"/>
    </source>
</evidence>
<dbReference type="HAMAP" id="MF_00187">
    <property type="entry name" value="FdhD"/>
    <property type="match status" value="1"/>
</dbReference>
<dbReference type="RefSeq" id="WP_128982987.1">
    <property type="nucleotide sequence ID" value="NZ_PDKJ01000016.1"/>
</dbReference>
<dbReference type="PANTHER" id="PTHR30592:SF1">
    <property type="entry name" value="SULFUR CARRIER PROTEIN FDHD"/>
    <property type="match status" value="1"/>
</dbReference>
<dbReference type="Gene3D" id="3.40.140.10">
    <property type="entry name" value="Cytidine Deaminase, domain 2"/>
    <property type="match status" value="1"/>
</dbReference>
<dbReference type="Pfam" id="PF02634">
    <property type="entry name" value="FdhD-NarQ"/>
    <property type="match status" value="1"/>
</dbReference>
<dbReference type="NCBIfam" id="NF001943">
    <property type="entry name" value="PRK00724.1-2"/>
    <property type="match status" value="1"/>
</dbReference>
<feature type="active site" description="Cysteine persulfide intermediate" evidence="3">
    <location>
        <position position="122"/>
    </location>
</feature>
<evidence type="ECO:0000256" key="1">
    <source>
        <dbReference type="ARBA" id="ARBA00022490"/>
    </source>
</evidence>
<dbReference type="InterPro" id="IPR003786">
    <property type="entry name" value="FdhD"/>
</dbReference>
<gene>
    <name evidence="3" type="primary">fdhD</name>
    <name evidence="4" type="ORF">CRV08_13435</name>
</gene>
<accession>A0A4Q0Y808</accession>
<dbReference type="PANTHER" id="PTHR30592">
    <property type="entry name" value="FORMATE DEHYDROGENASE"/>
    <property type="match status" value="1"/>
</dbReference>
<dbReference type="GO" id="GO:0005737">
    <property type="term" value="C:cytoplasm"/>
    <property type="evidence" value="ECO:0007669"/>
    <property type="project" value="UniProtKB-SubCell"/>
</dbReference>
<evidence type="ECO:0000256" key="3">
    <source>
        <dbReference type="HAMAP-Rule" id="MF_00187"/>
    </source>
</evidence>
<dbReference type="GO" id="GO:0016783">
    <property type="term" value="F:sulfurtransferase activity"/>
    <property type="evidence" value="ECO:0007669"/>
    <property type="project" value="InterPro"/>
</dbReference>
<reference evidence="4 5" key="1">
    <citation type="submission" date="2017-10" db="EMBL/GenBank/DDBJ databases">
        <title>Genomics of the genus Arcobacter.</title>
        <authorList>
            <person name="Perez-Cataluna A."/>
            <person name="Figueras M.J."/>
        </authorList>
    </citation>
    <scope>NUCLEOTIDE SEQUENCE [LARGE SCALE GENOMIC DNA]</scope>
    <source>
        <strain evidence="4 5">CECT 8993</strain>
    </source>
</reference>
<evidence type="ECO:0000313" key="5">
    <source>
        <dbReference type="Proteomes" id="UP000290172"/>
    </source>
</evidence>
<dbReference type="AlphaFoldDB" id="A0A4Q0Y808"/>
<dbReference type="GO" id="GO:0097163">
    <property type="term" value="F:sulfur carrier activity"/>
    <property type="evidence" value="ECO:0007669"/>
    <property type="project" value="UniProtKB-UniRule"/>
</dbReference>
<evidence type="ECO:0000313" key="4">
    <source>
        <dbReference type="EMBL" id="RXJ66326.1"/>
    </source>
</evidence>
<proteinExistence type="inferred from homology"/>
<keyword evidence="4" id="KW-0808">Transferase</keyword>
<feature type="binding site" evidence="3">
    <location>
        <begin position="259"/>
        <end position="264"/>
    </location>
    <ligand>
        <name>Mo-bis(molybdopterin guanine dinucleotide)</name>
        <dbReference type="ChEBI" id="CHEBI:60539"/>
    </ligand>
</feature>
<dbReference type="EMBL" id="PDKJ01000016">
    <property type="protein sequence ID" value="RXJ66326.1"/>
    <property type="molecule type" value="Genomic_DNA"/>
</dbReference>
<comment type="subcellular location">
    <subcellularLocation>
        <location evidence="3">Cytoplasm</location>
    </subcellularLocation>
</comment>
<organism evidence="4 5">
    <name type="scientific">Halarcobacter ebronensis</name>
    <dbReference type="NCBI Taxonomy" id="1462615"/>
    <lineage>
        <taxon>Bacteria</taxon>
        <taxon>Pseudomonadati</taxon>
        <taxon>Campylobacterota</taxon>
        <taxon>Epsilonproteobacteria</taxon>
        <taxon>Campylobacterales</taxon>
        <taxon>Arcobacteraceae</taxon>
        <taxon>Halarcobacter</taxon>
    </lineage>
</organism>
<name>A0A4Q0Y808_9BACT</name>
<dbReference type="InterPro" id="IPR016193">
    <property type="entry name" value="Cytidine_deaminase-like"/>
</dbReference>
<comment type="function">
    <text evidence="3">Required for formate dehydrogenase (FDH) activity. Acts as a sulfur carrier protein that transfers sulfur from IscS to the molybdenum cofactor prior to its insertion into FDH.</text>
</comment>
<comment type="similarity">
    <text evidence="3">Belongs to the FdhD family.</text>
</comment>
<dbReference type="GO" id="GO:0006777">
    <property type="term" value="P:Mo-molybdopterin cofactor biosynthetic process"/>
    <property type="evidence" value="ECO:0007669"/>
    <property type="project" value="UniProtKB-UniRule"/>
</dbReference>
<keyword evidence="1 3" id="KW-0963">Cytoplasm</keyword>
<sequence>MTKPKRSENFFPLSEDISGHYKEVIMERVSEERMETVEDYVIKEEKIEFYLNKDKFLSVMSIAKHQKAHIIGFLLSEAVIKSVDDVEEINLSEDGLKVEVIAEVSQEGYENLFKEKTLTSGCCVGVTGNADKAFECAFVSTDYKVEAKKILNYMVEFNTPTELFYKTGCVHTAELVLEDGSIYKSEDIGRHNAIDKVVGQAAMDKKDIKRSVLYSSGRLSQEMVVKCVMHKIPIVVSKAAVTFQGIKSANEHGITIIGFARNSKMNVYTHSGRVYV</sequence>
<dbReference type="PIRSF" id="PIRSF015626">
    <property type="entry name" value="FdhD"/>
    <property type="match status" value="1"/>
</dbReference>
<dbReference type="SUPFAM" id="SSF53927">
    <property type="entry name" value="Cytidine deaminase-like"/>
    <property type="match status" value="1"/>
</dbReference>
<keyword evidence="2 3" id="KW-0501">Molybdenum cofactor biosynthesis</keyword>
<dbReference type="Gene3D" id="3.10.20.10">
    <property type="match status" value="1"/>
</dbReference>
<dbReference type="NCBIfam" id="TIGR00129">
    <property type="entry name" value="fdhD_narQ"/>
    <property type="match status" value="1"/>
</dbReference>
<comment type="caution">
    <text evidence="4">The sequence shown here is derived from an EMBL/GenBank/DDBJ whole genome shotgun (WGS) entry which is preliminary data.</text>
</comment>
<dbReference type="Proteomes" id="UP000290172">
    <property type="component" value="Unassembled WGS sequence"/>
</dbReference>
<protein>
    <recommendedName>
        <fullName evidence="3">Sulfur carrier protein FdhD</fullName>
    </recommendedName>
</protein>